<keyword evidence="3" id="KW-0732">Signal</keyword>
<evidence type="ECO:0000256" key="3">
    <source>
        <dbReference type="ARBA" id="ARBA00022729"/>
    </source>
</evidence>
<reference evidence="8 9" key="1">
    <citation type="submission" date="2016-11" db="EMBL/GenBank/DDBJ databases">
        <authorList>
            <person name="Jaros S."/>
            <person name="Januszkiewicz K."/>
            <person name="Wedrychowicz H."/>
        </authorList>
    </citation>
    <scope>NUCLEOTIDE SEQUENCE [LARGE SCALE GENOMIC DNA]</scope>
    <source>
        <strain evidence="8 9">DSM 26910</strain>
    </source>
</reference>
<dbReference type="STRING" id="1484053.SAMN05444274_10217"/>
<name>A0A1M4V802_9BACT</name>
<accession>A0A1M4V802</accession>
<evidence type="ECO:0000256" key="5">
    <source>
        <dbReference type="ARBA" id="ARBA00023237"/>
    </source>
</evidence>
<dbReference type="GO" id="GO:0009279">
    <property type="term" value="C:cell outer membrane"/>
    <property type="evidence" value="ECO:0007669"/>
    <property type="project" value="UniProtKB-SubCell"/>
</dbReference>
<dbReference type="InterPro" id="IPR011990">
    <property type="entry name" value="TPR-like_helical_dom_sf"/>
</dbReference>
<dbReference type="InterPro" id="IPR012944">
    <property type="entry name" value="SusD_RagB_dom"/>
</dbReference>
<dbReference type="Proteomes" id="UP000184164">
    <property type="component" value="Unassembled WGS sequence"/>
</dbReference>
<comment type="similarity">
    <text evidence="2">Belongs to the SusD family.</text>
</comment>
<sequence length="596" mass="67922">MKTYKILFVILFIISFCSCEDVLEPRIENSYGDEWTWTLPSKAQGVLMNAYSDIPGQFDHYSGSNFLDVATDNAVLNDFGSDLYTMSQGGLTAFSNPLQNWGIAYNQFRNINLFLENGLGENIIYYLADEQIDGQFRMRLKGEAHFLRAWWGMELLKVYGGLTDDGEALGYPIITRSIGESDKLDVESQSRNTYEECVAQIISDLDTAIAYLPFAYTLKGDAVYSDAEVGRATQKAAFALRSRVYTYAASPAFQPESEESALSVEQKWIRAALAGYTAVVEGQLGDYSALSEKLYNDVATTPDEFLFRKYHNNRTLELRNLPPYLLGAGRTCPSQNLVDAFPAANGYPIAREEADYDPQNPYVNRDPRLLLTVYYNGIPAEEDGRPLEIYYDVEKGKPGLDAPGYNYQNTRSGYYLRKWLSRKPEMLKVGELQNDFHQHALLRRAEIYFNWAEASNEAVGPEGIAPGTDRSAADIIRDIRKKTLGISTDPYLDEVVAQGKEAFRKLIQNERRIEFAFENHRYFDMRRWKMPLNESVRGVKIEKTSDGIQFLGTNPDGELIEIEKRQYNGEKYYYSPLPYAELIRNPHLKNNRGWNK</sequence>
<evidence type="ECO:0000313" key="9">
    <source>
        <dbReference type="Proteomes" id="UP000184164"/>
    </source>
</evidence>
<evidence type="ECO:0000259" key="6">
    <source>
        <dbReference type="Pfam" id="PF07980"/>
    </source>
</evidence>
<evidence type="ECO:0000256" key="1">
    <source>
        <dbReference type="ARBA" id="ARBA00004442"/>
    </source>
</evidence>
<keyword evidence="5" id="KW-0998">Cell outer membrane</keyword>
<dbReference type="SUPFAM" id="SSF48452">
    <property type="entry name" value="TPR-like"/>
    <property type="match status" value="1"/>
</dbReference>
<feature type="domain" description="RagB/SusD" evidence="6">
    <location>
        <begin position="320"/>
        <end position="594"/>
    </location>
</feature>
<dbReference type="InterPro" id="IPR033985">
    <property type="entry name" value="SusD-like_N"/>
</dbReference>
<dbReference type="Gene3D" id="1.25.40.390">
    <property type="match status" value="1"/>
</dbReference>
<comment type="subcellular location">
    <subcellularLocation>
        <location evidence="1">Cell outer membrane</location>
    </subcellularLocation>
</comment>
<organism evidence="8 9">
    <name type="scientific">Mariniphaga anaerophila</name>
    <dbReference type="NCBI Taxonomy" id="1484053"/>
    <lineage>
        <taxon>Bacteria</taxon>
        <taxon>Pseudomonadati</taxon>
        <taxon>Bacteroidota</taxon>
        <taxon>Bacteroidia</taxon>
        <taxon>Marinilabiliales</taxon>
        <taxon>Prolixibacteraceae</taxon>
        <taxon>Mariniphaga</taxon>
    </lineage>
</organism>
<evidence type="ECO:0000259" key="7">
    <source>
        <dbReference type="Pfam" id="PF14322"/>
    </source>
</evidence>
<dbReference type="EMBL" id="FQUM01000002">
    <property type="protein sequence ID" value="SHE65116.1"/>
    <property type="molecule type" value="Genomic_DNA"/>
</dbReference>
<gene>
    <name evidence="8" type="ORF">SAMN05444274_10217</name>
</gene>
<evidence type="ECO:0000256" key="4">
    <source>
        <dbReference type="ARBA" id="ARBA00023136"/>
    </source>
</evidence>
<dbReference type="PROSITE" id="PS51257">
    <property type="entry name" value="PROKAR_LIPOPROTEIN"/>
    <property type="match status" value="1"/>
</dbReference>
<keyword evidence="4" id="KW-0472">Membrane</keyword>
<dbReference type="Pfam" id="PF07980">
    <property type="entry name" value="SusD_RagB"/>
    <property type="match status" value="1"/>
</dbReference>
<feature type="domain" description="SusD-like N-terminal" evidence="7">
    <location>
        <begin position="62"/>
        <end position="245"/>
    </location>
</feature>
<evidence type="ECO:0000313" key="8">
    <source>
        <dbReference type="EMBL" id="SHE65116.1"/>
    </source>
</evidence>
<dbReference type="Pfam" id="PF14322">
    <property type="entry name" value="SusD-like_3"/>
    <property type="match status" value="1"/>
</dbReference>
<proteinExistence type="inferred from homology"/>
<dbReference type="AlphaFoldDB" id="A0A1M4V802"/>
<evidence type="ECO:0000256" key="2">
    <source>
        <dbReference type="ARBA" id="ARBA00006275"/>
    </source>
</evidence>
<protein>
    <submittedName>
        <fullName evidence="8">Starch-binding associating with outer membrane</fullName>
    </submittedName>
</protein>
<keyword evidence="9" id="KW-1185">Reference proteome</keyword>